<dbReference type="Proteomes" id="UP000248627">
    <property type="component" value="Unassembled WGS sequence"/>
</dbReference>
<name>A0A2W2BPD9_9ACTN</name>
<evidence type="ECO:0008006" key="4">
    <source>
        <dbReference type="Google" id="ProtNLM"/>
    </source>
</evidence>
<reference evidence="2 3" key="1">
    <citation type="submission" date="2018-01" db="EMBL/GenBank/DDBJ databases">
        <title>Draft genome sequence of Jishengella endophytica.</title>
        <authorList>
            <person name="Sahin N."/>
            <person name="Ay H."/>
            <person name="Saygin H."/>
        </authorList>
    </citation>
    <scope>NUCLEOTIDE SEQUENCE [LARGE SCALE GENOMIC DNA]</scope>
    <source>
        <strain evidence="2 3">DSM 45430</strain>
    </source>
</reference>
<gene>
    <name evidence="2" type="ORF">C1I93_26580</name>
</gene>
<dbReference type="EMBL" id="POTX01000276">
    <property type="protein sequence ID" value="PZF87240.1"/>
    <property type="molecule type" value="Genomic_DNA"/>
</dbReference>
<evidence type="ECO:0000313" key="2">
    <source>
        <dbReference type="EMBL" id="PZF87240.1"/>
    </source>
</evidence>
<dbReference type="SUPFAM" id="SSF82784">
    <property type="entry name" value="OsmC-like"/>
    <property type="match status" value="1"/>
</dbReference>
<dbReference type="InterPro" id="IPR003718">
    <property type="entry name" value="OsmC/Ohr_fam"/>
</dbReference>
<keyword evidence="3" id="KW-1185">Reference proteome</keyword>
<dbReference type="AlphaFoldDB" id="A0A2W2BPD9"/>
<dbReference type="Gene3D" id="3.30.300.20">
    <property type="match status" value="1"/>
</dbReference>
<sequence>MAGTGRRLRRPGDPGTPAPGRLPARIHHLDPARAPRPRPRAEPVGRAGQGRGRRCRVTTPPVERTPYTLALRTTEVIGRFEADGGAAVFTIDNGKLLEYAEHPGTADYFLASLAGCALNLIAARSVEWELPYPQLEIGASYLVDENDSTRFASIELSFSFADTDVEQSRRYVDDFAARCPIYNTLVRGGAPISIEVTTA</sequence>
<comment type="caution">
    <text evidence="2">The sequence shown here is derived from an EMBL/GenBank/DDBJ whole genome shotgun (WGS) entry which is preliminary data.</text>
</comment>
<accession>A0A2W2BPD9</accession>
<dbReference type="InterPro" id="IPR015946">
    <property type="entry name" value="KH_dom-like_a/b"/>
</dbReference>
<protein>
    <recommendedName>
        <fullName evidence="4">OsmC-like protein</fullName>
    </recommendedName>
</protein>
<feature type="compositionally biased region" description="Basic and acidic residues" evidence="1">
    <location>
        <begin position="27"/>
        <end position="43"/>
    </location>
</feature>
<dbReference type="InterPro" id="IPR036102">
    <property type="entry name" value="OsmC/Ohrsf"/>
</dbReference>
<proteinExistence type="predicted"/>
<organism evidence="2 3">
    <name type="scientific">Micromonospora endophytica</name>
    <dbReference type="NCBI Taxonomy" id="515350"/>
    <lineage>
        <taxon>Bacteria</taxon>
        <taxon>Bacillati</taxon>
        <taxon>Actinomycetota</taxon>
        <taxon>Actinomycetes</taxon>
        <taxon>Micromonosporales</taxon>
        <taxon>Micromonosporaceae</taxon>
        <taxon>Micromonospora</taxon>
    </lineage>
</organism>
<evidence type="ECO:0000256" key="1">
    <source>
        <dbReference type="SAM" id="MobiDB-lite"/>
    </source>
</evidence>
<dbReference type="Pfam" id="PF02566">
    <property type="entry name" value="OsmC"/>
    <property type="match status" value="1"/>
</dbReference>
<feature type="region of interest" description="Disordered" evidence="1">
    <location>
        <begin position="1"/>
        <end position="59"/>
    </location>
</feature>
<evidence type="ECO:0000313" key="3">
    <source>
        <dbReference type="Proteomes" id="UP000248627"/>
    </source>
</evidence>